<dbReference type="EMBL" id="BSOW01000010">
    <property type="protein sequence ID" value="GLR86413.1"/>
    <property type="molecule type" value="Genomic_DNA"/>
</dbReference>
<dbReference type="RefSeq" id="WP_284266766.1">
    <property type="nucleotide sequence ID" value="NZ_BSOW01000010.1"/>
</dbReference>
<keyword evidence="3" id="KW-1185">Reference proteome</keyword>
<evidence type="ECO:0000313" key="3">
    <source>
        <dbReference type="Proteomes" id="UP001156905"/>
    </source>
</evidence>
<reference evidence="3" key="1">
    <citation type="journal article" date="2019" name="Int. J. Syst. Evol. Microbiol.">
        <title>The Global Catalogue of Microorganisms (GCM) 10K type strain sequencing project: providing services to taxonomists for standard genome sequencing and annotation.</title>
        <authorList>
            <consortium name="The Broad Institute Genomics Platform"/>
            <consortium name="The Broad Institute Genome Sequencing Center for Infectious Disease"/>
            <person name="Wu L."/>
            <person name="Ma J."/>
        </authorList>
    </citation>
    <scope>NUCLEOTIDE SEQUENCE [LARGE SCALE GENOMIC DNA]</scope>
    <source>
        <strain evidence="3">NBRC 102520</strain>
    </source>
</reference>
<proteinExistence type="predicted"/>
<keyword evidence="1" id="KW-0732">Signal</keyword>
<feature type="chain" id="PRO_5046691868" evidence="1">
    <location>
        <begin position="27"/>
        <end position="120"/>
    </location>
</feature>
<comment type="caution">
    <text evidence="2">The sequence shown here is derived from an EMBL/GenBank/DDBJ whole genome shotgun (WGS) entry which is preliminary data.</text>
</comment>
<sequence length="120" mass="13283">MDRLKTFSKGALLFASLVLCTQSALGRDDGRYTDSPLKPWFDSLRSHLGPCCSDADGVAVADPDWESYGGHYRVRIDGQWVEVPDEAVITEPNRAGRTMVWPVKTAFGISIRCFMPGTMI</sequence>
<protein>
    <submittedName>
        <fullName evidence="2">Uncharacterized protein</fullName>
    </submittedName>
</protein>
<dbReference type="Proteomes" id="UP001156905">
    <property type="component" value="Unassembled WGS sequence"/>
</dbReference>
<feature type="signal peptide" evidence="1">
    <location>
        <begin position="1"/>
        <end position="26"/>
    </location>
</feature>
<organism evidence="2 3">
    <name type="scientific">Bradyrhizobium iriomotense</name>
    <dbReference type="NCBI Taxonomy" id="441950"/>
    <lineage>
        <taxon>Bacteria</taxon>
        <taxon>Pseudomonadati</taxon>
        <taxon>Pseudomonadota</taxon>
        <taxon>Alphaproteobacteria</taxon>
        <taxon>Hyphomicrobiales</taxon>
        <taxon>Nitrobacteraceae</taxon>
        <taxon>Bradyrhizobium</taxon>
    </lineage>
</organism>
<gene>
    <name evidence="2" type="ORF">GCM10007857_31240</name>
</gene>
<evidence type="ECO:0000313" key="2">
    <source>
        <dbReference type="EMBL" id="GLR86413.1"/>
    </source>
</evidence>
<name>A0ABQ6AW73_9BRAD</name>
<evidence type="ECO:0000256" key="1">
    <source>
        <dbReference type="SAM" id="SignalP"/>
    </source>
</evidence>
<accession>A0ABQ6AW73</accession>